<comment type="caution">
    <text evidence="1">The sequence shown here is derived from an EMBL/GenBank/DDBJ whole genome shotgun (WGS) entry which is preliminary data.</text>
</comment>
<feature type="non-terminal residue" evidence="1">
    <location>
        <position position="1"/>
    </location>
</feature>
<name>X1HLM0_9ZZZZ</name>
<gene>
    <name evidence="1" type="ORF">S03H2_19605</name>
</gene>
<dbReference type="AlphaFoldDB" id="X1HLM0"/>
<reference evidence="1" key="1">
    <citation type="journal article" date="2014" name="Front. Microbiol.">
        <title>High frequency of phylogenetically diverse reductive dehalogenase-homologous genes in deep subseafloor sedimentary metagenomes.</title>
        <authorList>
            <person name="Kawai M."/>
            <person name="Futagami T."/>
            <person name="Toyoda A."/>
            <person name="Takaki Y."/>
            <person name="Nishi S."/>
            <person name="Hori S."/>
            <person name="Arai W."/>
            <person name="Tsubouchi T."/>
            <person name="Morono Y."/>
            <person name="Uchiyama I."/>
            <person name="Ito T."/>
            <person name="Fujiyama A."/>
            <person name="Inagaki F."/>
            <person name="Takami H."/>
        </authorList>
    </citation>
    <scope>NUCLEOTIDE SEQUENCE</scope>
    <source>
        <strain evidence="1">Expedition CK06-06</strain>
    </source>
</reference>
<dbReference type="EMBL" id="BARU01010253">
    <property type="protein sequence ID" value="GAH46203.1"/>
    <property type="molecule type" value="Genomic_DNA"/>
</dbReference>
<proteinExistence type="predicted"/>
<organism evidence="1">
    <name type="scientific">marine sediment metagenome</name>
    <dbReference type="NCBI Taxonomy" id="412755"/>
    <lineage>
        <taxon>unclassified sequences</taxon>
        <taxon>metagenomes</taxon>
        <taxon>ecological metagenomes</taxon>
    </lineage>
</organism>
<accession>X1HLM0</accession>
<evidence type="ECO:0000313" key="1">
    <source>
        <dbReference type="EMBL" id="GAH46203.1"/>
    </source>
</evidence>
<protein>
    <submittedName>
        <fullName evidence="1">Uncharacterized protein</fullName>
    </submittedName>
</protein>
<dbReference type="Gene3D" id="1.20.120.20">
    <property type="entry name" value="Apolipoprotein"/>
    <property type="match status" value="1"/>
</dbReference>
<sequence length="141" mass="14828">TSNKVIETVKDVVNEVVDTVKETVDRARDSVRRATNDGSDKVKDIVDDVIDTATSAAGGAGNTIAAGFGALAAPIADIITNIELVLGMGFDAAMIAINRLPGLLDKLTSINLNTYVADGLRMYAANKALLLEIQKAEMEGH</sequence>